<dbReference type="InterPro" id="IPR029046">
    <property type="entry name" value="LolA/LolB/LppX"/>
</dbReference>
<feature type="chain" id="PRO_5045202363" description="LppX_LprAFG lipoprotein" evidence="5">
    <location>
        <begin position="29"/>
        <end position="290"/>
    </location>
</feature>
<evidence type="ECO:0008006" key="8">
    <source>
        <dbReference type="Google" id="ProtNLM"/>
    </source>
</evidence>
<dbReference type="Gene3D" id="2.50.20.20">
    <property type="match status" value="1"/>
</dbReference>
<keyword evidence="5" id="KW-0732">Signal</keyword>
<feature type="region of interest" description="Disordered" evidence="4">
    <location>
        <begin position="269"/>
        <end position="290"/>
    </location>
</feature>
<keyword evidence="3" id="KW-0472">Membrane</keyword>
<sequence length="290" mass="30197">MTRLITVRRTLAATAIAPLLATGLVACGDDDSGASASGSGQVALSSDLSEGDQVPPAEFVKTVTDGVEASTTAHMTMHISAGSTGSVTAAGDVDYTSTPPSMAMKMTLPGAAGDKSTGEMDIRMVDGTIYLSMGPLTQGKFWKIDPSDPKGPLAAMGLDKMMDQMDPAKALETMQDGISKVTYVGEEDGLDHYELTVDMKKMMASMGGNLPEGAQAQLPDSVSYDLWLDDQNRFTKMSMDQLPMGGTDASMEMTVSDWGKDVDIAAPPADQVTDMPDLGSMMGATGAPSA</sequence>
<comment type="similarity">
    <text evidence="2">Belongs to the LppX/LprAFG lipoprotein family.</text>
</comment>
<organism evidence="6 7">
    <name type="scientific">Nocardioides aquiterrae</name>
    <dbReference type="NCBI Taxonomy" id="203799"/>
    <lineage>
        <taxon>Bacteria</taxon>
        <taxon>Bacillati</taxon>
        <taxon>Actinomycetota</taxon>
        <taxon>Actinomycetes</taxon>
        <taxon>Propionibacteriales</taxon>
        <taxon>Nocardioidaceae</taxon>
        <taxon>Nocardioides</taxon>
    </lineage>
</organism>
<gene>
    <name evidence="6" type="ORF">GCM10009606_30850</name>
</gene>
<evidence type="ECO:0000256" key="4">
    <source>
        <dbReference type="SAM" id="MobiDB-lite"/>
    </source>
</evidence>
<keyword evidence="7" id="KW-1185">Reference proteome</keyword>
<evidence type="ECO:0000256" key="1">
    <source>
        <dbReference type="ARBA" id="ARBA00004196"/>
    </source>
</evidence>
<name>A0ABP4F3E8_9ACTN</name>
<dbReference type="RefSeq" id="WP_343908470.1">
    <property type="nucleotide sequence ID" value="NZ_BAAAJE010000015.1"/>
</dbReference>
<evidence type="ECO:0000313" key="7">
    <source>
        <dbReference type="Proteomes" id="UP001499979"/>
    </source>
</evidence>
<dbReference type="Pfam" id="PF07161">
    <property type="entry name" value="LppX_LprAFG"/>
    <property type="match status" value="1"/>
</dbReference>
<evidence type="ECO:0000256" key="5">
    <source>
        <dbReference type="SAM" id="SignalP"/>
    </source>
</evidence>
<protein>
    <recommendedName>
        <fullName evidence="8">LppX_LprAFG lipoprotein</fullName>
    </recommendedName>
</protein>
<proteinExistence type="inferred from homology"/>
<dbReference type="InterPro" id="IPR009830">
    <property type="entry name" value="LppX/LprAFG"/>
</dbReference>
<evidence type="ECO:0000313" key="6">
    <source>
        <dbReference type="EMBL" id="GAA1149955.1"/>
    </source>
</evidence>
<keyword evidence="3" id="KW-1003">Cell membrane</keyword>
<dbReference type="EMBL" id="BAAAJE010000015">
    <property type="protein sequence ID" value="GAA1149955.1"/>
    <property type="molecule type" value="Genomic_DNA"/>
</dbReference>
<comment type="subcellular location">
    <subcellularLocation>
        <location evidence="1">Cell envelope</location>
    </subcellularLocation>
</comment>
<dbReference type="Proteomes" id="UP001499979">
    <property type="component" value="Unassembled WGS sequence"/>
</dbReference>
<evidence type="ECO:0000256" key="3">
    <source>
        <dbReference type="ARBA" id="ARBA00022475"/>
    </source>
</evidence>
<evidence type="ECO:0000256" key="2">
    <source>
        <dbReference type="ARBA" id="ARBA00009194"/>
    </source>
</evidence>
<dbReference type="PROSITE" id="PS51257">
    <property type="entry name" value="PROKAR_LIPOPROTEIN"/>
    <property type="match status" value="1"/>
</dbReference>
<accession>A0ABP4F3E8</accession>
<comment type="caution">
    <text evidence="6">The sequence shown here is derived from an EMBL/GenBank/DDBJ whole genome shotgun (WGS) entry which is preliminary data.</text>
</comment>
<reference evidence="7" key="1">
    <citation type="journal article" date="2019" name="Int. J. Syst. Evol. Microbiol.">
        <title>The Global Catalogue of Microorganisms (GCM) 10K type strain sequencing project: providing services to taxonomists for standard genome sequencing and annotation.</title>
        <authorList>
            <consortium name="The Broad Institute Genomics Platform"/>
            <consortium name="The Broad Institute Genome Sequencing Center for Infectious Disease"/>
            <person name="Wu L."/>
            <person name="Ma J."/>
        </authorList>
    </citation>
    <scope>NUCLEOTIDE SEQUENCE [LARGE SCALE GENOMIC DNA]</scope>
    <source>
        <strain evidence="7">JCM 11813</strain>
    </source>
</reference>
<dbReference type="SUPFAM" id="SSF89392">
    <property type="entry name" value="Prokaryotic lipoproteins and lipoprotein localization factors"/>
    <property type="match status" value="1"/>
</dbReference>
<feature type="signal peptide" evidence="5">
    <location>
        <begin position="1"/>
        <end position="28"/>
    </location>
</feature>